<feature type="signal peptide" evidence="1">
    <location>
        <begin position="1"/>
        <end position="23"/>
    </location>
</feature>
<accession>A0A0P7A7L1</accession>
<dbReference type="PATRIC" id="fig|1300341.3.peg.1415"/>
<dbReference type="RefSeq" id="WP_054558388.1">
    <property type="nucleotide sequence ID" value="NZ_LDJX01000002.1"/>
</dbReference>
<dbReference type="AlphaFoldDB" id="A0A0P7A7L1"/>
<dbReference type="EMBL" id="LDJX01000002">
    <property type="protein sequence ID" value="KPM32786.1"/>
    <property type="molecule type" value="Genomic_DNA"/>
</dbReference>
<reference evidence="2 3" key="1">
    <citation type="submission" date="2015-09" db="EMBL/GenBank/DDBJ databases">
        <title>Genome sequence of the marine flavobacterium Croceitalea dokdonensis DOKDO 023 that contains proton- and sodium-pumping rhodopsins.</title>
        <authorList>
            <person name="Kwon S.-K."/>
            <person name="Lee H.K."/>
            <person name="Kwak M.-J."/>
            <person name="Kim J.F."/>
        </authorList>
    </citation>
    <scope>NUCLEOTIDE SEQUENCE [LARGE SCALE GENOMIC DNA]</scope>
    <source>
        <strain evidence="2 3">DOKDO 023</strain>
    </source>
</reference>
<evidence type="ECO:0000313" key="2">
    <source>
        <dbReference type="EMBL" id="KPM32786.1"/>
    </source>
</evidence>
<keyword evidence="3" id="KW-1185">Reference proteome</keyword>
<name>A0A0P7A7L1_9FLAO</name>
<keyword evidence="2" id="KW-0449">Lipoprotein</keyword>
<dbReference type="OrthoDB" id="708305at2"/>
<sequence length="745" mass="80705">MKTALNKIAIVVFFLAAVFGCQKDEPIVKDDDPIAEIPSPTTTQSTISGKIVVPIESGIDVNNLTISSPIDVATVSDGTYEMVTQEDKFLTQLVSDNNGEVLLMGFTYPGQTDFEINTKSTALAMLMNLPFSLLMSDEAKQELIAKFLGDPGLKNIEDSIEKQLKNNTSPLDISSPELATTVSVFYNQLLFPQASKSSKLDYSYDPVDIRLTNNEITFVNLGKTYDTEIGIYKDEVKIKSITSERITFLPTTIGQAMGAFASAYGGTPLPGDLQPAEYTYTFENDGQYDIRIRTGKSTDTSIENQVALLSNYINWGSDIILEVLPLGDCIQPMIANFKQHVQTFGGFEDATTQQEKLGLLHDVLYTFFNESTTLAACFTSAEQVEDYLKQFASLLKFIDLVGKIGNGGNILVGIAQLVVDEGEMDLCYSVEETQVSECDKGDVYIAGWSLNENDLPVAMVWKNGSVTNLASGSGLANKIYVTNDDVYVAGQQNGVATIWKNGIATTLTSDISMAHSIYVEGADVYATGYVYDDTTGFMPVLWKNGVTTTLSESIGFVNAQVLGRDVFVSGADVYVTGSILGNEQFDATVWKNSATISLTVGNSFANSVYVSGNDVYVAGMEQKTSDGPTTAKIWKNGEATSLTDGNTMANANSVYVIDNDVHIAGEVRNGNNIWVATTWKNGIASSITGGSTNAFAKSIYVYNNVVYVVGNENYVATFWKDGVSIPLSSGRSDANSIFIKEPQNN</sequence>
<evidence type="ECO:0000313" key="3">
    <source>
        <dbReference type="Proteomes" id="UP000050280"/>
    </source>
</evidence>
<protein>
    <submittedName>
        <fullName evidence="2">Putative lipoprotein</fullName>
    </submittedName>
</protein>
<comment type="caution">
    <text evidence="2">The sequence shown here is derived from an EMBL/GenBank/DDBJ whole genome shotgun (WGS) entry which is preliminary data.</text>
</comment>
<gene>
    <name evidence="2" type="ORF">I595_1213</name>
</gene>
<feature type="chain" id="PRO_5006134662" evidence="1">
    <location>
        <begin position="24"/>
        <end position="745"/>
    </location>
</feature>
<dbReference type="Proteomes" id="UP000050280">
    <property type="component" value="Unassembled WGS sequence"/>
</dbReference>
<evidence type="ECO:0000256" key="1">
    <source>
        <dbReference type="SAM" id="SignalP"/>
    </source>
</evidence>
<proteinExistence type="predicted"/>
<dbReference type="PROSITE" id="PS51257">
    <property type="entry name" value="PROKAR_LIPOPROTEIN"/>
    <property type="match status" value="1"/>
</dbReference>
<dbReference type="STRING" id="1300341.I595_1213"/>
<keyword evidence="1" id="KW-0732">Signal</keyword>
<organism evidence="2 3">
    <name type="scientific">Croceitalea dokdonensis DOKDO 023</name>
    <dbReference type="NCBI Taxonomy" id="1300341"/>
    <lineage>
        <taxon>Bacteria</taxon>
        <taxon>Pseudomonadati</taxon>
        <taxon>Bacteroidota</taxon>
        <taxon>Flavobacteriia</taxon>
        <taxon>Flavobacteriales</taxon>
        <taxon>Flavobacteriaceae</taxon>
        <taxon>Croceitalea</taxon>
    </lineage>
</organism>